<gene>
    <name evidence="2" type="ORF">HY912_11835</name>
</gene>
<dbReference type="EMBL" id="JACRDE010000314">
    <property type="protein sequence ID" value="MBI5250175.1"/>
    <property type="molecule type" value="Genomic_DNA"/>
</dbReference>
<comment type="caution">
    <text evidence="2">The sequence shown here is derived from an EMBL/GenBank/DDBJ whole genome shotgun (WGS) entry which is preliminary data.</text>
</comment>
<reference evidence="2" key="1">
    <citation type="submission" date="2020-07" db="EMBL/GenBank/DDBJ databases">
        <title>Huge and variable diversity of episymbiotic CPR bacteria and DPANN archaea in groundwater ecosystems.</title>
        <authorList>
            <person name="He C.Y."/>
            <person name="Keren R."/>
            <person name="Whittaker M."/>
            <person name="Farag I.F."/>
            <person name="Doudna J."/>
            <person name="Cate J.H.D."/>
            <person name="Banfield J.F."/>
        </authorList>
    </citation>
    <scope>NUCLEOTIDE SEQUENCE</scope>
    <source>
        <strain evidence="2">NC_groundwater_1664_Pr3_B-0.1um_52_9</strain>
    </source>
</reference>
<sequence>MIRAKVYGAILAVLMVLFCGILVDSRFRGHSAVRLRDLRAVSKVVPSADPGMDNSARYIRHLGLSTPGSAFPDYPGQPDYLPSGMMWPPPPFFVGSAPQGQLFRAEESTTEGAER</sequence>
<name>A0A9D6V164_9BACT</name>
<dbReference type="AlphaFoldDB" id="A0A9D6V164"/>
<organism evidence="2 3">
    <name type="scientific">Desulfomonile tiedjei</name>
    <dbReference type="NCBI Taxonomy" id="2358"/>
    <lineage>
        <taxon>Bacteria</taxon>
        <taxon>Pseudomonadati</taxon>
        <taxon>Thermodesulfobacteriota</taxon>
        <taxon>Desulfomonilia</taxon>
        <taxon>Desulfomonilales</taxon>
        <taxon>Desulfomonilaceae</taxon>
        <taxon>Desulfomonile</taxon>
    </lineage>
</organism>
<evidence type="ECO:0000256" key="1">
    <source>
        <dbReference type="SAM" id="Phobius"/>
    </source>
</evidence>
<keyword evidence="1" id="KW-0812">Transmembrane</keyword>
<proteinExistence type="predicted"/>
<evidence type="ECO:0000313" key="3">
    <source>
        <dbReference type="Proteomes" id="UP000807825"/>
    </source>
</evidence>
<keyword evidence="1" id="KW-0472">Membrane</keyword>
<dbReference type="Proteomes" id="UP000807825">
    <property type="component" value="Unassembled WGS sequence"/>
</dbReference>
<feature type="transmembrane region" description="Helical" evidence="1">
    <location>
        <begin position="6"/>
        <end position="27"/>
    </location>
</feature>
<accession>A0A9D6V164</accession>
<keyword evidence="1" id="KW-1133">Transmembrane helix</keyword>
<evidence type="ECO:0000313" key="2">
    <source>
        <dbReference type="EMBL" id="MBI5250175.1"/>
    </source>
</evidence>
<protein>
    <submittedName>
        <fullName evidence="2">Uncharacterized protein</fullName>
    </submittedName>
</protein>